<dbReference type="Proteomes" id="UP000049127">
    <property type="component" value="Unassembled WGS sequence"/>
</dbReference>
<reference evidence="2" key="1">
    <citation type="submission" date="2015-01" db="EMBL/GenBank/DDBJ databases">
        <authorList>
            <person name="Aslett M.A."/>
            <person name="De Silva N."/>
        </authorList>
    </citation>
    <scope>NUCLEOTIDE SEQUENCE [LARGE SCALE GENOMIC DNA]</scope>
    <source>
        <strain evidence="2">R28058</strain>
    </source>
</reference>
<proteinExistence type="predicted"/>
<accession>A0A0C7R3X0</accession>
<dbReference type="RefSeq" id="WP_055341845.1">
    <property type="nucleotide sequence ID" value="NZ_CDNI01000003.1"/>
</dbReference>
<name>A0A0C7R3X0_PARSO</name>
<evidence type="ECO:0008006" key="3">
    <source>
        <dbReference type="Google" id="ProtNLM"/>
    </source>
</evidence>
<dbReference type="AlphaFoldDB" id="A0A0C7R3X0"/>
<evidence type="ECO:0000313" key="1">
    <source>
        <dbReference type="EMBL" id="CEQ03540.1"/>
    </source>
</evidence>
<organism evidence="1 2">
    <name type="scientific">Paraclostridium sordellii</name>
    <name type="common">Clostridium sordellii</name>
    <dbReference type="NCBI Taxonomy" id="1505"/>
    <lineage>
        <taxon>Bacteria</taxon>
        <taxon>Bacillati</taxon>
        <taxon>Bacillota</taxon>
        <taxon>Clostridia</taxon>
        <taxon>Peptostreptococcales</taxon>
        <taxon>Peptostreptococcaceae</taxon>
        <taxon>Paraclostridium</taxon>
    </lineage>
</organism>
<sequence>MDYYKCSCPSSMKNFSKMVELKFDERPDGDDVLVSIDPKKPTIMLEVFFNVLNPGDIIWLNGVVVLDYEYEPDTEDGEEGREAENANVTIVIQKISYMLENPKPIYTLEVDLMPGSDDVSIPFSHVEVETSRLEGVIFRVVVYAETESEEDVDIEGPNTLTAIRFSK</sequence>
<dbReference type="OrthoDB" id="2082607at2"/>
<evidence type="ECO:0000313" key="2">
    <source>
        <dbReference type="Proteomes" id="UP000049127"/>
    </source>
</evidence>
<dbReference type="EMBL" id="CEKZ01000003">
    <property type="protein sequence ID" value="CEQ03540.1"/>
    <property type="molecule type" value="Genomic_DNA"/>
</dbReference>
<gene>
    <name evidence="1" type="ORF">R28058_12731</name>
</gene>
<protein>
    <recommendedName>
        <fullName evidence="3">DUF3794 domain-containing protein</fullName>
    </recommendedName>
</protein>